<feature type="compositionally biased region" description="Basic and acidic residues" evidence="1">
    <location>
        <begin position="73"/>
        <end position="84"/>
    </location>
</feature>
<dbReference type="EMBL" id="MT604221">
    <property type="protein sequence ID" value="QKV34986.1"/>
    <property type="molecule type" value="mRNA"/>
</dbReference>
<evidence type="ECO:0000313" key="2">
    <source>
        <dbReference type="EMBL" id="QKV34986.1"/>
    </source>
</evidence>
<dbReference type="SUPFAM" id="SSF47565">
    <property type="entry name" value="Insect pheromone/odorant-binding proteins"/>
    <property type="match status" value="1"/>
</dbReference>
<dbReference type="Gene3D" id="1.10.238.20">
    <property type="entry name" value="Pheromone/general odorant binding protein domain"/>
    <property type="match status" value="1"/>
</dbReference>
<reference evidence="2" key="2">
    <citation type="submission" date="2020-06" db="EMBL/GenBank/DDBJ databases">
        <authorList>
            <person name="Torres Huerta B."/>
            <person name="Segura-Leon O.L."/>
        </authorList>
    </citation>
    <scope>NUCLEOTIDE SEQUENCE</scope>
    <source>
        <tissue evidence="2">Head</tissue>
    </source>
</reference>
<accession>A0A7U3W594</accession>
<gene>
    <name evidence="2" type="primary">OBP5</name>
</gene>
<feature type="compositionally biased region" description="Polar residues" evidence="1">
    <location>
        <begin position="85"/>
        <end position="98"/>
    </location>
</feature>
<feature type="compositionally biased region" description="Polar residues" evidence="1">
    <location>
        <begin position="152"/>
        <end position="162"/>
    </location>
</feature>
<proteinExistence type="evidence at transcript level"/>
<dbReference type="InterPro" id="IPR036728">
    <property type="entry name" value="PBP_GOBP_sf"/>
</dbReference>
<reference evidence="2" key="1">
    <citation type="journal article" date="2020" name="Sci. Rep.">
        <title>Identification and motif analyses of candidate nonreceptor olfactory genes of Dendroctonus adjunctus Blandford (Coleoptera: Curculionidae) from the head transcriptome.</title>
        <authorList>
            <person name="Torres-Huerta B."/>
            <person name="Segura-Leon O.L."/>
            <person name="Aragon-Magadan M.A."/>
            <person name="Gonzalez-Hernandez H."/>
        </authorList>
    </citation>
    <scope>NUCLEOTIDE SEQUENCE</scope>
    <source>
        <tissue evidence="2">Head</tissue>
    </source>
</reference>
<evidence type="ECO:0000256" key="1">
    <source>
        <dbReference type="SAM" id="MobiDB-lite"/>
    </source>
</evidence>
<dbReference type="AlphaFoldDB" id="A0A7U3W594"/>
<protein>
    <submittedName>
        <fullName evidence="2">Odorant binding protein 5</fullName>
    </submittedName>
</protein>
<name>A0A7U3W594_9CUCU</name>
<sequence length="388" mass="44209">MILTCSRTVILILTIFAINSLVAVSLNVGKPIALKQFLKNQTQARNNGDGNKDNEEKENILRTEARKLLKQCDGERNRYGDDTNNKFSASNGENNRNNFRQDRQSNGYGNNNNNNESSGNSWSSNRSGTTYGSQNNEDEEWNMFRSPKRYDTGSNTAESSYGPQHFNRANNENRNPYSSNNMNYETDHRTPSNTYNRMSTNGDQLNSPNTDYRTHFNQNPQSSGFGESSTGYQASSSNAFDMRNSYGPNSDGFNRVISSDNDCRDNVHGNCGRNMVEYNSGRTFGPQISSHRNKRYSYFNRESKERNESSQCVSQCIFDYLRLLDYDKTPSETLLIKWLQDHVTGNDMDRIKELRKARSCFSKLTASDTDDGCEMTTELSKCLELELE</sequence>
<feature type="compositionally biased region" description="Low complexity" evidence="1">
    <location>
        <begin position="105"/>
        <end position="128"/>
    </location>
</feature>
<dbReference type="GO" id="GO:0005549">
    <property type="term" value="F:odorant binding"/>
    <property type="evidence" value="ECO:0007669"/>
    <property type="project" value="InterPro"/>
</dbReference>
<organism evidence="2">
    <name type="scientific">Dendroctonus adjunctus</name>
    <name type="common">roundheaded pine beetle</name>
    <dbReference type="NCBI Taxonomy" id="77157"/>
    <lineage>
        <taxon>Eukaryota</taxon>
        <taxon>Metazoa</taxon>
        <taxon>Ecdysozoa</taxon>
        <taxon>Arthropoda</taxon>
        <taxon>Hexapoda</taxon>
        <taxon>Insecta</taxon>
        <taxon>Pterygota</taxon>
        <taxon>Neoptera</taxon>
        <taxon>Endopterygota</taxon>
        <taxon>Coleoptera</taxon>
        <taxon>Polyphaga</taxon>
        <taxon>Cucujiformia</taxon>
        <taxon>Curculionidae</taxon>
        <taxon>Scolytinae</taxon>
        <taxon>Dendroctonus</taxon>
    </lineage>
</organism>
<feature type="region of interest" description="Disordered" evidence="1">
    <location>
        <begin position="73"/>
        <end position="187"/>
    </location>
</feature>
<feature type="compositionally biased region" description="Low complexity" evidence="1">
    <location>
        <begin position="170"/>
        <end position="184"/>
    </location>
</feature>